<accession>A0A9D4N456</accession>
<evidence type="ECO:0000313" key="2">
    <source>
        <dbReference type="EMBL" id="KAH3889308.1"/>
    </source>
</evidence>
<feature type="transmembrane region" description="Helical" evidence="1">
    <location>
        <begin position="194"/>
        <end position="215"/>
    </location>
</feature>
<evidence type="ECO:0000313" key="3">
    <source>
        <dbReference type="Proteomes" id="UP000828390"/>
    </source>
</evidence>
<keyword evidence="1" id="KW-1133">Transmembrane helix</keyword>
<gene>
    <name evidence="2" type="ORF">DPMN_013361</name>
</gene>
<sequence>MPANLCKWQNVHLPYKTMMLSGLLMICVLCCGWFFIGVDSVSIILMENRTSATIVELTCYFESEIDVAVGFYLKDGSKQFTRTIAIGGDMGNCMITPLPDNVTCHCVTKRQVKCALFNLKNEQQAWKCAIPNNGVGLFSNIVYIPDPNVTNKPDKQKNPLTISPLVLSHLDTNQDDQVQSLITDCKGQESSQLFMTYVAVGILLCVLAIAIAIILKRRQLKATNCRSTTDVEQLQESSQDKQCRMEYVSPLLPLLNEMSRYPGRTV</sequence>
<organism evidence="2 3">
    <name type="scientific">Dreissena polymorpha</name>
    <name type="common">Zebra mussel</name>
    <name type="synonym">Mytilus polymorpha</name>
    <dbReference type="NCBI Taxonomy" id="45954"/>
    <lineage>
        <taxon>Eukaryota</taxon>
        <taxon>Metazoa</taxon>
        <taxon>Spiralia</taxon>
        <taxon>Lophotrochozoa</taxon>
        <taxon>Mollusca</taxon>
        <taxon>Bivalvia</taxon>
        <taxon>Autobranchia</taxon>
        <taxon>Heteroconchia</taxon>
        <taxon>Euheterodonta</taxon>
        <taxon>Imparidentia</taxon>
        <taxon>Neoheterodontei</taxon>
        <taxon>Myida</taxon>
        <taxon>Dreissenoidea</taxon>
        <taxon>Dreissenidae</taxon>
        <taxon>Dreissena</taxon>
    </lineage>
</organism>
<comment type="caution">
    <text evidence="2">The sequence shown here is derived from an EMBL/GenBank/DDBJ whole genome shotgun (WGS) entry which is preliminary data.</text>
</comment>
<reference evidence="2" key="1">
    <citation type="journal article" date="2019" name="bioRxiv">
        <title>The Genome of the Zebra Mussel, Dreissena polymorpha: A Resource for Invasive Species Research.</title>
        <authorList>
            <person name="McCartney M.A."/>
            <person name="Auch B."/>
            <person name="Kono T."/>
            <person name="Mallez S."/>
            <person name="Zhang Y."/>
            <person name="Obille A."/>
            <person name="Becker A."/>
            <person name="Abrahante J.E."/>
            <person name="Garbe J."/>
            <person name="Badalamenti J.P."/>
            <person name="Herman A."/>
            <person name="Mangelson H."/>
            <person name="Liachko I."/>
            <person name="Sullivan S."/>
            <person name="Sone E.D."/>
            <person name="Koren S."/>
            <person name="Silverstein K.A.T."/>
            <person name="Beckman K.B."/>
            <person name="Gohl D.M."/>
        </authorList>
    </citation>
    <scope>NUCLEOTIDE SEQUENCE</scope>
    <source>
        <strain evidence="2">Duluth1</strain>
        <tissue evidence="2">Whole animal</tissue>
    </source>
</reference>
<protein>
    <submittedName>
        <fullName evidence="2">Uncharacterized protein</fullName>
    </submittedName>
</protein>
<dbReference type="AlphaFoldDB" id="A0A9D4N456"/>
<proteinExistence type="predicted"/>
<feature type="transmembrane region" description="Helical" evidence="1">
    <location>
        <begin position="17"/>
        <end position="36"/>
    </location>
</feature>
<reference evidence="2" key="2">
    <citation type="submission" date="2020-11" db="EMBL/GenBank/DDBJ databases">
        <authorList>
            <person name="McCartney M.A."/>
            <person name="Auch B."/>
            <person name="Kono T."/>
            <person name="Mallez S."/>
            <person name="Becker A."/>
            <person name="Gohl D.M."/>
            <person name="Silverstein K.A.T."/>
            <person name="Koren S."/>
            <person name="Bechman K.B."/>
            <person name="Herman A."/>
            <person name="Abrahante J.E."/>
            <person name="Garbe J."/>
        </authorList>
    </citation>
    <scope>NUCLEOTIDE SEQUENCE</scope>
    <source>
        <strain evidence="2">Duluth1</strain>
        <tissue evidence="2">Whole animal</tissue>
    </source>
</reference>
<keyword evidence="3" id="KW-1185">Reference proteome</keyword>
<keyword evidence="1" id="KW-0812">Transmembrane</keyword>
<name>A0A9D4N456_DREPO</name>
<evidence type="ECO:0000256" key="1">
    <source>
        <dbReference type="SAM" id="Phobius"/>
    </source>
</evidence>
<keyword evidence="1" id="KW-0472">Membrane</keyword>
<dbReference type="EMBL" id="JAIWYP010000001">
    <property type="protein sequence ID" value="KAH3889308.1"/>
    <property type="molecule type" value="Genomic_DNA"/>
</dbReference>
<dbReference type="Proteomes" id="UP000828390">
    <property type="component" value="Unassembled WGS sequence"/>
</dbReference>